<keyword evidence="4" id="KW-1185">Reference proteome</keyword>
<dbReference type="Pfam" id="PF09534">
    <property type="entry name" value="Trp_oprn_chp"/>
    <property type="match status" value="1"/>
</dbReference>
<reference evidence="3 4" key="1">
    <citation type="submission" date="2019-04" db="EMBL/GenBank/DDBJ databases">
        <authorList>
            <person name="Liu Q."/>
            <person name="Xin Y.-H."/>
        </authorList>
    </citation>
    <scope>NUCLEOTIDE SEQUENCE [LARGE SCALE GENOMIC DNA]</scope>
    <source>
        <strain evidence="3 4">AM23</strain>
    </source>
</reference>
<protein>
    <recommendedName>
        <fullName evidence="5">Trp biosynthesis-associated membrane protein</fullName>
    </recommendedName>
</protein>
<name>A0A4S5E751_9MICC</name>
<dbReference type="InterPro" id="IPR019051">
    <property type="entry name" value="Trp_biosyn_TM_oprn/chp"/>
</dbReference>
<evidence type="ECO:0008006" key="5">
    <source>
        <dbReference type="Google" id="ProtNLM"/>
    </source>
</evidence>
<keyword evidence="2" id="KW-1133">Transmembrane helix</keyword>
<feature type="compositionally biased region" description="Low complexity" evidence="1">
    <location>
        <begin position="200"/>
        <end position="212"/>
    </location>
</feature>
<feature type="transmembrane region" description="Helical" evidence="2">
    <location>
        <begin position="66"/>
        <end position="86"/>
    </location>
</feature>
<comment type="caution">
    <text evidence="3">The sequence shown here is derived from an EMBL/GenBank/DDBJ whole genome shotgun (WGS) entry which is preliminary data.</text>
</comment>
<sequence>MSEPTPAGTGSGPQAQRRSVRRGSVVLGIVVVSLLAFGSTTQTWLTVALPQETVQSPDLMIAGSDAATPVTAFALVALAAAIAVSIAGRVARWIIAVILVLSGIGIVLSSAGVALDPAAAARPAIGAAIGVTTPAGADASATWLPWLAVVAGILLVLAAVWVVLAGRGWGSNRRYDSGTRDDSRGRAGEDVREAPVRSSGDVPPGVLPPDGVETAERAETSDQPGVVQPAARRRSAHADEIDSWDELSRGNDPT</sequence>
<evidence type="ECO:0000256" key="1">
    <source>
        <dbReference type="SAM" id="MobiDB-lite"/>
    </source>
</evidence>
<dbReference type="OrthoDB" id="4955044at2"/>
<proteinExistence type="predicted"/>
<dbReference type="AlphaFoldDB" id="A0A4S5E751"/>
<gene>
    <name evidence="3" type="ORF">E8P82_04760</name>
</gene>
<feature type="transmembrane region" description="Helical" evidence="2">
    <location>
        <begin position="25"/>
        <end position="46"/>
    </location>
</feature>
<dbReference type="EMBL" id="SSWH01000003">
    <property type="protein sequence ID" value="THJ67417.1"/>
    <property type="molecule type" value="Genomic_DNA"/>
</dbReference>
<feature type="transmembrane region" description="Helical" evidence="2">
    <location>
        <begin position="143"/>
        <end position="164"/>
    </location>
</feature>
<dbReference type="RefSeq" id="WP_136453355.1">
    <property type="nucleotide sequence ID" value="NZ_SSWH01000003.1"/>
</dbReference>
<feature type="transmembrane region" description="Helical" evidence="2">
    <location>
        <begin position="93"/>
        <end position="115"/>
    </location>
</feature>
<organism evidence="3 4">
    <name type="scientific">Arthrobacter echini</name>
    <dbReference type="NCBI Taxonomy" id="1529066"/>
    <lineage>
        <taxon>Bacteria</taxon>
        <taxon>Bacillati</taxon>
        <taxon>Actinomycetota</taxon>
        <taxon>Actinomycetes</taxon>
        <taxon>Micrococcales</taxon>
        <taxon>Micrococcaceae</taxon>
        <taxon>Arthrobacter</taxon>
    </lineage>
</organism>
<feature type="compositionally biased region" description="Basic and acidic residues" evidence="1">
    <location>
        <begin position="174"/>
        <end position="195"/>
    </location>
</feature>
<feature type="region of interest" description="Disordered" evidence="1">
    <location>
        <begin position="174"/>
        <end position="254"/>
    </location>
</feature>
<keyword evidence="2" id="KW-0472">Membrane</keyword>
<dbReference type="Proteomes" id="UP000305233">
    <property type="component" value="Unassembled WGS sequence"/>
</dbReference>
<keyword evidence="2" id="KW-0812">Transmembrane</keyword>
<evidence type="ECO:0000313" key="3">
    <source>
        <dbReference type="EMBL" id="THJ67417.1"/>
    </source>
</evidence>
<evidence type="ECO:0000313" key="4">
    <source>
        <dbReference type="Proteomes" id="UP000305233"/>
    </source>
</evidence>
<evidence type="ECO:0000256" key="2">
    <source>
        <dbReference type="SAM" id="Phobius"/>
    </source>
</evidence>
<accession>A0A4S5E751</accession>